<evidence type="ECO:0000313" key="1">
    <source>
        <dbReference type="EMBL" id="RCI15853.1"/>
    </source>
</evidence>
<reference evidence="1 2" key="1">
    <citation type="journal article" date="2015" name="BMC Genomics">
        <title>Insights from the genome of Ophiocordyceps polyrhachis-furcata to pathogenicity and host specificity in insect fungi.</title>
        <authorList>
            <person name="Wichadakul D."/>
            <person name="Kobmoo N."/>
            <person name="Ingsriswang S."/>
            <person name="Tangphatsornruang S."/>
            <person name="Chantasingh D."/>
            <person name="Luangsa-ard J.J."/>
            <person name="Eurwilaichitr L."/>
        </authorList>
    </citation>
    <scope>NUCLEOTIDE SEQUENCE [LARGE SCALE GENOMIC DNA]</scope>
    <source>
        <strain evidence="1 2">BCC 54312</strain>
    </source>
</reference>
<evidence type="ECO:0000313" key="2">
    <source>
        <dbReference type="Proteomes" id="UP000253664"/>
    </source>
</evidence>
<dbReference type="EMBL" id="LKCN02000001">
    <property type="protein sequence ID" value="RCI15853.1"/>
    <property type="molecule type" value="Genomic_DNA"/>
</dbReference>
<proteinExistence type="predicted"/>
<accession>A0A367LN26</accession>
<sequence length="59" mass="6817">VTATFAKPSRERSLLHVSLRQCPRRPLRERSRPPLSCSPLPKQAPLLVSRCPLQPRYIR</sequence>
<name>A0A367LN26_9HYPO</name>
<dbReference type="AlphaFoldDB" id="A0A367LN26"/>
<keyword evidence="2" id="KW-1185">Reference proteome</keyword>
<organism evidence="1 2">
    <name type="scientific">Ophiocordyceps polyrhachis-furcata BCC 54312</name>
    <dbReference type="NCBI Taxonomy" id="1330021"/>
    <lineage>
        <taxon>Eukaryota</taxon>
        <taxon>Fungi</taxon>
        <taxon>Dikarya</taxon>
        <taxon>Ascomycota</taxon>
        <taxon>Pezizomycotina</taxon>
        <taxon>Sordariomycetes</taxon>
        <taxon>Hypocreomycetidae</taxon>
        <taxon>Hypocreales</taxon>
        <taxon>Ophiocordycipitaceae</taxon>
        <taxon>Ophiocordyceps</taxon>
    </lineage>
</organism>
<comment type="caution">
    <text evidence="1">The sequence shown here is derived from an EMBL/GenBank/DDBJ whole genome shotgun (WGS) entry which is preliminary data.</text>
</comment>
<gene>
    <name evidence="1" type="ORF">L249_1700</name>
</gene>
<dbReference type="Proteomes" id="UP000253664">
    <property type="component" value="Unassembled WGS sequence"/>
</dbReference>
<protein>
    <submittedName>
        <fullName evidence="1">Uncharacterized protein</fullName>
    </submittedName>
</protein>
<feature type="non-terminal residue" evidence="1">
    <location>
        <position position="1"/>
    </location>
</feature>